<name>A0ABX8SEH9_9ACTN</name>
<dbReference type="RefSeq" id="WP_219080101.1">
    <property type="nucleotide sequence ID" value="NZ_CP079216.1"/>
</dbReference>
<dbReference type="PANTHER" id="PTHR10000:SF8">
    <property type="entry name" value="HAD SUPERFAMILY HYDROLASE-LIKE, TYPE 3"/>
    <property type="match status" value="1"/>
</dbReference>
<gene>
    <name evidence="1" type="ORF">KDB89_08385</name>
</gene>
<dbReference type="PROSITE" id="PS01229">
    <property type="entry name" value="COF_2"/>
    <property type="match status" value="1"/>
</dbReference>
<evidence type="ECO:0000313" key="2">
    <source>
        <dbReference type="Proteomes" id="UP000824504"/>
    </source>
</evidence>
<accession>A0ABX8SEH9</accession>
<dbReference type="CDD" id="cd07516">
    <property type="entry name" value="HAD_Pase"/>
    <property type="match status" value="1"/>
</dbReference>
<evidence type="ECO:0000313" key="1">
    <source>
        <dbReference type="EMBL" id="QXT61812.1"/>
    </source>
</evidence>
<keyword evidence="2" id="KW-1185">Reference proteome</keyword>
<protein>
    <submittedName>
        <fullName evidence="1">Cof-type HAD-IIB family hydrolase</fullName>
    </submittedName>
</protein>
<dbReference type="EMBL" id="CP079216">
    <property type="protein sequence ID" value="QXT61812.1"/>
    <property type="molecule type" value="Genomic_DNA"/>
</dbReference>
<dbReference type="NCBIfam" id="TIGR00099">
    <property type="entry name" value="Cof-subfamily"/>
    <property type="match status" value="1"/>
</dbReference>
<reference evidence="1 2" key="1">
    <citation type="submission" date="2021-07" db="EMBL/GenBank/DDBJ databases">
        <title>complete genome sequencing of Tessaracoccus sp.J1M15.</title>
        <authorList>
            <person name="Bae J.-W."/>
            <person name="Kim D.-y."/>
        </authorList>
    </citation>
    <scope>NUCLEOTIDE SEQUENCE [LARGE SCALE GENOMIC DNA]</scope>
    <source>
        <strain evidence="1 2">J1M15</strain>
    </source>
</reference>
<dbReference type="GO" id="GO:0016787">
    <property type="term" value="F:hydrolase activity"/>
    <property type="evidence" value="ECO:0007669"/>
    <property type="project" value="UniProtKB-KW"/>
</dbReference>
<dbReference type="PANTHER" id="PTHR10000">
    <property type="entry name" value="PHOSPHOSERINE PHOSPHATASE"/>
    <property type="match status" value="1"/>
</dbReference>
<keyword evidence="1" id="KW-0378">Hydrolase</keyword>
<proteinExistence type="predicted"/>
<organism evidence="1 2">
    <name type="scientific">Tessaracoccus palaemonis</name>
    <dbReference type="NCBI Taxonomy" id="2829499"/>
    <lineage>
        <taxon>Bacteria</taxon>
        <taxon>Bacillati</taxon>
        <taxon>Actinomycetota</taxon>
        <taxon>Actinomycetes</taxon>
        <taxon>Propionibacteriales</taxon>
        <taxon>Propionibacteriaceae</taxon>
        <taxon>Tessaracoccus</taxon>
    </lineage>
</organism>
<dbReference type="Pfam" id="PF08282">
    <property type="entry name" value="Hydrolase_3"/>
    <property type="match status" value="1"/>
</dbReference>
<dbReference type="InterPro" id="IPR000150">
    <property type="entry name" value="Cof"/>
</dbReference>
<dbReference type="SFLD" id="SFLDG01140">
    <property type="entry name" value="C2.B:_Phosphomannomutase_and_P"/>
    <property type="match status" value="1"/>
</dbReference>
<sequence>MRLIATDVDGTLIRSDHTLSARTRRAFQAARDAGIRVLAISGRQPYSIGAIVQGTALMGPCVGSNGAVITDLDARQVLWQATVAVDVQRRLVAEMTALFPTLKAVSVRDGGDLYFAEAGYQGLADPGELETLWPVTQRIGDREEVLAAPSGKLVLRDDHHEPADLLAAARGLGIDGFHATTSGAPFLEVGPVGVTKAAALARLCDRWCIDPADVVAFGDNLNDVEMLRFAGLGVAMGNAEPEAREAADRVTLTNNEDGVAAVIETLL</sequence>
<dbReference type="SFLD" id="SFLDS00003">
    <property type="entry name" value="Haloacid_Dehalogenase"/>
    <property type="match status" value="1"/>
</dbReference>
<dbReference type="Proteomes" id="UP000824504">
    <property type="component" value="Chromosome"/>
</dbReference>